<evidence type="ECO:0000256" key="1">
    <source>
        <dbReference type="SAM" id="MobiDB-lite"/>
    </source>
</evidence>
<organism evidence="2">
    <name type="scientific">Lygus hesperus</name>
    <name type="common">Western plant bug</name>
    <dbReference type="NCBI Taxonomy" id="30085"/>
    <lineage>
        <taxon>Eukaryota</taxon>
        <taxon>Metazoa</taxon>
        <taxon>Ecdysozoa</taxon>
        <taxon>Arthropoda</taxon>
        <taxon>Hexapoda</taxon>
        <taxon>Insecta</taxon>
        <taxon>Pterygota</taxon>
        <taxon>Neoptera</taxon>
        <taxon>Paraneoptera</taxon>
        <taxon>Hemiptera</taxon>
        <taxon>Heteroptera</taxon>
        <taxon>Panheteroptera</taxon>
        <taxon>Cimicomorpha</taxon>
        <taxon>Miridae</taxon>
        <taxon>Mirini</taxon>
        <taxon>Lygus</taxon>
    </lineage>
</organism>
<protein>
    <submittedName>
        <fullName evidence="2">Uncharacterized protein</fullName>
    </submittedName>
</protein>
<name>A0A0A9ZC42_LYGHE</name>
<reference evidence="2" key="2">
    <citation type="submission" date="2014-07" db="EMBL/GenBank/DDBJ databases">
        <authorList>
            <person name="Hull J."/>
        </authorList>
    </citation>
    <scope>NUCLEOTIDE SEQUENCE</scope>
</reference>
<reference evidence="3" key="3">
    <citation type="journal article" date="2016" name="Gigascience">
        <title>De novo construction of an expanded transcriptome assembly for the western tarnished plant bug, Lygus hesperus.</title>
        <authorList>
            <person name="Tassone E.E."/>
            <person name="Geib S.M."/>
            <person name="Hall B."/>
            <person name="Fabrick J.A."/>
            <person name="Brent C.S."/>
            <person name="Hull J.J."/>
        </authorList>
    </citation>
    <scope>NUCLEOTIDE SEQUENCE</scope>
</reference>
<feature type="region of interest" description="Disordered" evidence="1">
    <location>
        <begin position="62"/>
        <end position="99"/>
    </location>
</feature>
<accession>A0A0A9ZC42</accession>
<evidence type="ECO:0000313" key="2">
    <source>
        <dbReference type="EMBL" id="JAG42832.1"/>
    </source>
</evidence>
<feature type="compositionally biased region" description="Polar residues" evidence="1">
    <location>
        <begin position="7"/>
        <end position="29"/>
    </location>
</feature>
<reference evidence="2" key="1">
    <citation type="journal article" date="2014" name="PLoS ONE">
        <title>Transcriptome-Based Identification of ABC Transporters in the Western Tarnished Plant Bug Lygus hesperus.</title>
        <authorList>
            <person name="Hull J.J."/>
            <person name="Chaney K."/>
            <person name="Geib S.M."/>
            <person name="Fabrick J.A."/>
            <person name="Brent C.S."/>
            <person name="Walsh D."/>
            <person name="Lavine L.C."/>
        </authorList>
    </citation>
    <scope>NUCLEOTIDE SEQUENCE</scope>
</reference>
<sequence>MIKRLRPNTTSEANTASKVGSQETGSGVSEQVVKKPTIETSTALVNTGTSVTADKSATVTTNVHESGASAAVSQQPSKGPSVDTNETVAEHSQQQRQQQ</sequence>
<feature type="compositionally biased region" description="Polar residues" evidence="1">
    <location>
        <begin position="71"/>
        <end position="99"/>
    </location>
</feature>
<proteinExistence type="predicted"/>
<evidence type="ECO:0000313" key="3">
    <source>
        <dbReference type="EMBL" id="JAQ06947.1"/>
    </source>
</evidence>
<dbReference type="EMBL" id="GBHO01000772">
    <property type="protein sequence ID" value="JAG42832.1"/>
    <property type="molecule type" value="Transcribed_RNA"/>
</dbReference>
<dbReference type="AlphaFoldDB" id="A0A0A9ZC42"/>
<feature type="region of interest" description="Disordered" evidence="1">
    <location>
        <begin position="1"/>
        <end position="34"/>
    </location>
</feature>
<dbReference type="EMBL" id="GDHC01011682">
    <property type="protein sequence ID" value="JAQ06947.1"/>
    <property type="molecule type" value="Transcribed_RNA"/>
</dbReference>
<gene>
    <name evidence="2" type="ORF">CM83_101980</name>
    <name evidence="3" type="ORF">g.1257</name>
</gene>